<protein>
    <submittedName>
        <fullName evidence="1">AroM family protein</fullName>
    </submittedName>
</protein>
<dbReference type="AlphaFoldDB" id="A0AB39HPH9"/>
<gene>
    <name evidence="1" type="ORF">AB4Y30_02865</name>
</gene>
<proteinExistence type="predicted"/>
<accession>A0AB39HPH9</accession>
<sequence>MIKKTIGVLTIGQSPRTDIVPSFQAILGDDVCIKEAGGLDRLTEQEIANVYPDEGDTVYISRLRDGSSVKMGKSKILPLLQKEINELEKEASIIIVLCTGELQALSSNKTMIFPDAILKNIVAATLQLGTLGLIIPLEEQKEKMLQRWKNFPVFVEVASPYAKSDVEQAAKKLKEKGASLIVLSCMGYNERHKEEAIQGSSLPVLLPKTLIAKIASEYL</sequence>
<dbReference type="Pfam" id="PF07302">
    <property type="entry name" value="AroM"/>
    <property type="match status" value="1"/>
</dbReference>
<dbReference type="EMBL" id="CP162599">
    <property type="protein sequence ID" value="XDK33327.1"/>
    <property type="molecule type" value="Genomic_DNA"/>
</dbReference>
<name>A0AB39HPH9_9BACI</name>
<dbReference type="RefSeq" id="WP_368654009.1">
    <property type="nucleotide sequence ID" value="NZ_CP162599.1"/>
</dbReference>
<reference evidence="1" key="1">
    <citation type="submission" date="2024-07" db="EMBL/GenBank/DDBJ databases">
        <title>Halotolerant mesophilic bacterium Ornithinibacillus sp. 4-3, sp. nov., isolated from soil.</title>
        <authorList>
            <person name="Sidarenka A.V."/>
            <person name="Guliayeva D.E."/>
            <person name="Leanovich S.I."/>
            <person name="Hileuskaya K.S."/>
            <person name="Akhremchuk A.E."/>
            <person name="Sikolenko M.A."/>
            <person name="Valentovich L.N."/>
        </authorList>
    </citation>
    <scope>NUCLEOTIDE SEQUENCE</scope>
    <source>
        <strain evidence="1">4-3</strain>
    </source>
</reference>
<evidence type="ECO:0000313" key="1">
    <source>
        <dbReference type="EMBL" id="XDK33327.1"/>
    </source>
</evidence>
<dbReference type="NCBIfam" id="NF007788">
    <property type="entry name" value="PRK10481.1"/>
    <property type="match status" value="1"/>
</dbReference>
<organism evidence="1">
    <name type="scientific">Ornithinibacillus sp. 4-3</name>
    <dbReference type="NCBI Taxonomy" id="3231488"/>
    <lineage>
        <taxon>Bacteria</taxon>
        <taxon>Bacillati</taxon>
        <taxon>Bacillota</taxon>
        <taxon>Bacilli</taxon>
        <taxon>Bacillales</taxon>
        <taxon>Bacillaceae</taxon>
        <taxon>Ornithinibacillus</taxon>
    </lineage>
</organism>
<dbReference type="InterPro" id="IPR010843">
    <property type="entry name" value="Uncharacterised_AroM"/>
</dbReference>